<dbReference type="InterPro" id="IPR039261">
    <property type="entry name" value="FNR_nucleotide-bd"/>
</dbReference>
<name>A0A4V3C7D3_9ACTN</name>
<dbReference type="CDD" id="cd06193">
    <property type="entry name" value="siderophore_interacting"/>
    <property type="match status" value="1"/>
</dbReference>
<accession>A0A4V3C7D3</accession>
<dbReference type="PANTHER" id="PTHR30157">
    <property type="entry name" value="FERRIC REDUCTASE, NADPH-DEPENDENT"/>
    <property type="match status" value="1"/>
</dbReference>
<dbReference type="Gene3D" id="2.40.30.10">
    <property type="entry name" value="Translation factors"/>
    <property type="match status" value="1"/>
</dbReference>
<comment type="caution">
    <text evidence="2">The sequence shown here is derived from an EMBL/GenBank/DDBJ whole genome shotgun (WGS) entry which is preliminary data.</text>
</comment>
<dbReference type="AlphaFoldDB" id="A0A4V3C7D3"/>
<gene>
    <name evidence="2" type="ORF">C8E87_0826</name>
</gene>
<organism evidence="2 3">
    <name type="scientific">Paractinoplanes brasiliensis</name>
    <dbReference type="NCBI Taxonomy" id="52695"/>
    <lineage>
        <taxon>Bacteria</taxon>
        <taxon>Bacillati</taxon>
        <taxon>Actinomycetota</taxon>
        <taxon>Actinomycetes</taxon>
        <taxon>Micromonosporales</taxon>
        <taxon>Micromonosporaceae</taxon>
        <taxon>Paractinoplanes</taxon>
    </lineage>
</organism>
<dbReference type="Pfam" id="PF04954">
    <property type="entry name" value="SIP"/>
    <property type="match status" value="1"/>
</dbReference>
<sequence length="235" mass="25658">MTQPRRAPLVTKVRAVSDVAAHMRQIELVGPELRRLRCRPGAHVVVHTPDRRVYSLWRHDPGAASMTVRIALHDAGGPGCTWARAVAVGDRVTVEPPRSKITLDGTARYHLFIGDETGAVPLLAMRAALGREAETYGIFETTTPGNEVPDFAAFTPFPWVHRGAAPAAGSRVLLRAVQDLQLPAHPGTAYIAGESDTCRLLQRHLVEQRGWPRRSVLLQPQWAPGRPGFGAGTRD</sequence>
<dbReference type="EMBL" id="SNWR01000001">
    <property type="protein sequence ID" value="TDO37218.1"/>
    <property type="molecule type" value="Genomic_DNA"/>
</dbReference>
<evidence type="ECO:0000313" key="3">
    <source>
        <dbReference type="Proteomes" id="UP000294901"/>
    </source>
</evidence>
<protein>
    <submittedName>
        <fullName evidence="2">NADPH-dependent ferric siderophore reductase</fullName>
    </submittedName>
</protein>
<dbReference type="PROSITE" id="PS51384">
    <property type="entry name" value="FAD_FR"/>
    <property type="match status" value="1"/>
</dbReference>
<dbReference type="Proteomes" id="UP000294901">
    <property type="component" value="Unassembled WGS sequence"/>
</dbReference>
<dbReference type="OrthoDB" id="3745257at2"/>
<dbReference type="GO" id="GO:0016491">
    <property type="term" value="F:oxidoreductase activity"/>
    <property type="evidence" value="ECO:0007669"/>
    <property type="project" value="InterPro"/>
</dbReference>
<evidence type="ECO:0000313" key="2">
    <source>
        <dbReference type="EMBL" id="TDO37218.1"/>
    </source>
</evidence>
<proteinExistence type="predicted"/>
<keyword evidence="3" id="KW-1185">Reference proteome</keyword>
<dbReference type="InterPro" id="IPR007037">
    <property type="entry name" value="SIP_rossman_dom"/>
</dbReference>
<dbReference type="PANTHER" id="PTHR30157:SF0">
    <property type="entry name" value="NADPH-DEPENDENT FERRIC-CHELATE REDUCTASE"/>
    <property type="match status" value="1"/>
</dbReference>
<dbReference type="InterPro" id="IPR017938">
    <property type="entry name" value="Riboflavin_synthase-like_b-brl"/>
</dbReference>
<dbReference type="InterPro" id="IPR039374">
    <property type="entry name" value="SIP_fam"/>
</dbReference>
<dbReference type="Pfam" id="PF08021">
    <property type="entry name" value="FAD_binding_9"/>
    <property type="match status" value="1"/>
</dbReference>
<dbReference type="Gene3D" id="3.40.50.80">
    <property type="entry name" value="Nucleotide-binding domain of ferredoxin-NADP reductase (FNR) module"/>
    <property type="match status" value="1"/>
</dbReference>
<dbReference type="InterPro" id="IPR013113">
    <property type="entry name" value="SIP_FAD-bd"/>
</dbReference>
<feature type="domain" description="FAD-binding FR-type" evidence="1">
    <location>
        <begin position="2"/>
        <end position="104"/>
    </location>
</feature>
<dbReference type="InterPro" id="IPR017927">
    <property type="entry name" value="FAD-bd_FR_type"/>
</dbReference>
<reference evidence="2 3" key="1">
    <citation type="submission" date="2019-03" db="EMBL/GenBank/DDBJ databases">
        <title>Sequencing the genomes of 1000 actinobacteria strains.</title>
        <authorList>
            <person name="Klenk H.-P."/>
        </authorList>
    </citation>
    <scope>NUCLEOTIDE SEQUENCE [LARGE SCALE GENOMIC DNA]</scope>
    <source>
        <strain evidence="2 3">DSM 43805</strain>
    </source>
</reference>
<dbReference type="SUPFAM" id="SSF63380">
    <property type="entry name" value="Riboflavin synthase domain-like"/>
    <property type="match status" value="1"/>
</dbReference>
<evidence type="ECO:0000259" key="1">
    <source>
        <dbReference type="PROSITE" id="PS51384"/>
    </source>
</evidence>